<dbReference type="EMBL" id="JH930468">
    <property type="protein sequence ID" value="EKM61586.1"/>
    <property type="molecule type" value="Genomic_DNA"/>
</dbReference>
<dbReference type="GeneID" id="18914307"/>
<dbReference type="RefSeq" id="XP_007390993.1">
    <property type="nucleotide sequence ID" value="XM_007390931.1"/>
</dbReference>
<reference evidence="2 3" key="1">
    <citation type="journal article" date="2012" name="BMC Genomics">
        <title>Comparative genomics of the white-rot fungi, Phanerochaete carnosa and P. chrysosporium, to elucidate the genetic basis of the distinct wood types they colonize.</title>
        <authorList>
            <person name="Suzuki H."/>
            <person name="MacDonald J."/>
            <person name="Syed K."/>
            <person name="Salamov A."/>
            <person name="Hori C."/>
            <person name="Aerts A."/>
            <person name="Henrissat B."/>
            <person name="Wiebenga A."/>
            <person name="vanKuyk P.A."/>
            <person name="Barry K."/>
            <person name="Lindquist E."/>
            <person name="LaButti K."/>
            <person name="Lapidus A."/>
            <person name="Lucas S."/>
            <person name="Coutinho P."/>
            <person name="Gong Y."/>
            <person name="Samejima M."/>
            <person name="Mahadevan R."/>
            <person name="Abou-Zaid M."/>
            <person name="de Vries R.P."/>
            <person name="Igarashi K."/>
            <person name="Yadav J.S."/>
            <person name="Grigoriev I.V."/>
            <person name="Master E.R."/>
        </authorList>
    </citation>
    <scope>NUCLEOTIDE SEQUENCE [LARGE SCALE GENOMIC DNA]</scope>
    <source>
        <strain evidence="2 3">HHB-10118-sp</strain>
    </source>
</reference>
<proteinExistence type="predicted"/>
<dbReference type="Proteomes" id="UP000008370">
    <property type="component" value="Unassembled WGS sequence"/>
</dbReference>
<name>K5VEY2_PHACS</name>
<evidence type="ECO:0000256" key="1">
    <source>
        <dbReference type="SAM" id="MobiDB-lite"/>
    </source>
</evidence>
<dbReference type="InParanoid" id="K5VEY2"/>
<dbReference type="HOGENOM" id="CLU_662411_0_0_1"/>
<feature type="region of interest" description="Disordered" evidence="1">
    <location>
        <begin position="191"/>
        <end position="258"/>
    </location>
</feature>
<dbReference type="KEGG" id="pco:PHACADRAFT_248274"/>
<feature type="compositionally biased region" description="Polar residues" evidence="1">
    <location>
        <begin position="40"/>
        <end position="51"/>
    </location>
</feature>
<feature type="compositionally biased region" description="Low complexity" evidence="1">
    <location>
        <begin position="247"/>
        <end position="256"/>
    </location>
</feature>
<protein>
    <submittedName>
        <fullName evidence="2">Uncharacterized protein</fullName>
    </submittedName>
</protein>
<dbReference type="AlphaFoldDB" id="K5VEY2"/>
<feature type="compositionally biased region" description="Polar residues" evidence="1">
    <location>
        <begin position="210"/>
        <end position="219"/>
    </location>
</feature>
<gene>
    <name evidence="2" type="ORF">PHACADRAFT_248274</name>
</gene>
<feature type="region of interest" description="Disordered" evidence="1">
    <location>
        <begin position="1"/>
        <end position="61"/>
    </location>
</feature>
<keyword evidence="3" id="KW-1185">Reference proteome</keyword>
<accession>K5VEY2</accession>
<dbReference type="OrthoDB" id="2802986at2759"/>
<sequence>MQIHSRNCTKPLDVYREESGPRKRTLSASQSAFEPRKAANRSTNGPTSASARRSAKNTPARPEIEMSLSAFSFFPARALRGHTALLEQTTRTQRALIRHCFQGQMMMVSEIAEWVGVDRDMVWSVVRNEDNDNLNEDRLYLDGREGEIINVDALKHIPLFVKSEPVDDIQWPKGSVSEDEYDSEEEIEMQYILTSPEVAPRRQRRMSDGSIGSMSSLTSLGDEDAPGDPEHLFEDVDDATPEPEPSPSSVSPPVSSTAYSNTVSYSPLTARAKSEDTVEAFVRSLGGPSEQLLEVFYDIELDSAERLDWLCRQQEDYWNDVKDYMLHKGVKLFHWLVVKKGLRERAATLAASAESRE</sequence>
<evidence type="ECO:0000313" key="2">
    <source>
        <dbReference type="EMBL" id="EKM61586.1"/>
    </source>
</evidence>
<organism evidence="2 3">
    <name type="scientific">Phanerochaete carnosa (strain HHB-10118-sp)</name>
    <name type="common">White-rot fungus</name>
    <name type="synonym">Peniophora carnosa</name>
    <dbReference type="NCBI Taxonomy" id="650164"/>
    <lineage>
        <taxon>Eukaryota</taxon>
        <taxon>Fungi</taxon>
        <taxon>Dikarya</taxon>
        <taxon>Basidiomycota</taxon>
        <taxon>Agaricomycotina</taxon>
        <taxon>Agaricomycetes</taxon>
        <taxon>Polyporales</taxon>
        <taxon>Phanerochaetaceae</taxon>
        <taxon>Phanerochaete</taxon>
    </lineage>
</organism>
<evidence type="ECO:0000313" key="3">
    <source>
        <dbReference type="Proteomes" id="UP000008370"/>
    </source>
</evidence>